<evidence type="ECO:0000313" key="3">
    <source>
        <dbReference type="Proteomes" id="UP001171620"/>
    </source>
</evidence>
<accession>A0AAW7TAE8</accession>
<dbReference type="Gene3D" id="3.40.190.10">
    <property type="entry name" value="Periplasmic binding protein-like II"/>
    <property type="match status" value="2"/>
</dbReference>
<organism evidence="2 3">
    <name type="scientific">Burkholderia vietnamiensis</name>
    <dbReference type="NCBI Taxonomy" id="60552"/>
    <lineage>
        <taxon>Bacteria</taxon>
        <taxon>Pseudomonadati</taxon>
        <taxon>Pseudomonadota</taxon>
        <taxon>Betaproteobacteria</taxon>
        <taxon>Burkholderiales</taxon>
        <taxon>Burkholderiaceae</taxon>
        <taxon>Burkholderia</taxon>
        <taxon>Burkholderia cepacia complex</taxon>
    </lineage>
</organism>
<gene>
    <name evidence="2" type="ORF">QZM33_26945</name>
</gene>
<sequence>MDGVPLAGVRQLAAKPADWAIVGTQQSAQAYGFMLRKDDPPFNALVDGVLVPLMKRGEIGEIVGRTTSDSRSRCRRTDSLATSR</sequence>
<name>A0AAW7TAE8_BURVI</name>
<feature type="region of interest" description="Disordered" evidence="1">
    <location>
        <begin position="64"/>
        <end position="84"/>
    </location>
</feature>
<dbReference type="Proteomes" id="UP001171620">
    <property type="component" value="Unassembled WGS sequence"/>
</dbReference>
<feature type="compositionally biased region" description="Basic and acidic residues" evidence="1">
    <location>
        <begin position="68"/>
        <end position="78"/>
    </location>
</feature>
<protein>
    <recommendedName>
        <fullName evidence="4">Solute-binding protein family 3/N-terminal domain-containing protein</fullName>
    </recommendedName>
</protein>
<evidence type="ECO:0008006" key="4">
    <source>
        <dbReference type="Google" id="ProtNLM"/>
    </source>
</evidence>
<dbReference type="EMBL" id="JAUJRV010000032">
    <property type="protein sequence ID" value="MDN7798579.1"/>
    <property type="molecule type" value="Genomic_DNA"/>
</dbReference>
<dbReference type="AlphaFoldDB" id="A0AAW7TAE8"/>
<evidence type="ECO:0000256" key="1">
    <source>
        <dbReference type="SAM" id="MobiDB-lite"/>
    </source>
</evidence>
<dbReference type="SUPFAM" id="SSF53850">
    <property type="entry name" value="Periplasmic binding protein-like II"/>
    <property type="match status" value="1"/>
</dbReference>
<comment type="caution">
    <text evidence="2">The sequence shown here is derived from an EMBL/GenBank/DDBJ whole genome shotgun (WGS) entry which is preliminary data.</text>
</comment>
<reference evidence="2" key="1">
    <citation type="submission" date="2023-07" db="EMBL/GenBank/DDBJ databases">
        <title>A collection of bacterial strains from the Burkholderia cepacia Research Laboratory and Repository.</title>
        <authorList>
            <person name="Lipuma J."/>
            <person name="Spilker T."/>
            <person name="Caverly L."/>
        </authorList>
    </citation>
    <scope>NUCLEOTIDE SEQUENCE</scope>
    <source>
        <strain evidence="2">AU44268</strain>
    </source>
</reference>
<proteinExistence type="predicted"/>
<evidence type="ECO:0000313" key="2">
    <source>
        <dbReference type="EMBL" id="MDN7798579.1"/>
    </source>
</evidence>